<feature type="region of interest" description="Disordered" evidence="1">
    <location>
        <begin position="111"/>
        <end position="136"/>
    </location>
</feature>
<reference evidence="2 3" key="1">
    <citation type="journal article" date="2023" name="G3 (Bethesda)">
        <title>A chromosome-length genome assembly and annotation of blackberry (Rubus argutus, cv. 'Hillquist').</title>
        <authorList>
            <person name="Bruna T."/>
            <person name="Aryal R."/>
            <person name="Dudchenko O."/>
            <person name="Sargent D.J."/>
            <person name="Mead D."/>
            <person name="Buti M."/>
            <person name="Cavallini A."/>
            <person name="Hytonen T."/>
            <person name="Andres J."/>
            <person name="Pham M."/>
            <person name="Weisz D."/>
            <person name="Mascagni F."/>
            <person name="Usai G."/>
            <person name="Natali L."/>
            <person name="Bassil N."/>
            <person name="Fernandez G.E."/>
            <person name="Lomsadze A."/>
            <person name="Armour M."/>
            <person name="Olukolu B."/>
            <person name="Poorten T."/>
            <person name="Britton C."/>
            <person name="Davik J."/>
            <person name="Ashrafi H."/>
            <person name="Aiden E.L."/>
            <person name="Borodovsky M."/>
            <person name="Worthington M."/>
        </authorList>
    </citation>
    <scope>NUCLEOTIDE SEQUENCE [LARGE SCALE GENOMIC DNA]</scope>
    <source>
        <strain evidence="2">PI 553951</strain>
    </source>
</reference>
<evidence type="ECO:0000313" key="2">
    <source>
        <dbReference type="EMBL" id="KAK9901462.1"/>
    </source>
</evidence>
<proteinExistence type="predicted"/>
<dbReference type="AlphaFoldDB" id="A0AAW1VK98"/>
<protein>
    <submittedName>
        <fullName evidence="2">Uncharacterized protein</fullName>
    </submittedName>
</protein>
<dbReference type="EMBL" id="JBEDUW010000304">
    <property type="protein sequence ID" value="KAK9901462.1"/>
    <property type="molecule type" value="Genomic_DNA"/>
</dbReference>
<evidence type="ECO:0000313" key="3">
    <source>
        <dbReference type="Proteomes" id="UP001457282"/>
    </source>
</evidence>
<sequence length="136" mass="15129">MFPSNPAALLSNSSSPTPANISLPLILSILEPTLRRTSPLIFTITIIARLSPSLLQLLFCKHSPPALPALTTALILLWTTQSHRSSTTICAQLLLSHRILFGHSPITVRRPRIEPNRHRSSQQPSRLGLMETERRK</sequence>
<comment type="caution">
    <text evidence="2">The sequence shown here is derived from an EMBL/GenBank/DDBJ whole genome shotgun (WGS) entry which is preliminary data.</text>
</comment>
<dbReference type="Proteomes" id="UP001457282">
    <property type="component" value="Unassembled WGS sequence"/>
</dbReference>
<gene>
    <name evidence="2" type="ORF">M0R45_002093</name>
</gene>
<keyword evidence="3" id="KW-1185">Reference proteome</keyword>
<name>A0AAW1VK98_RUBAR</name>
<evidence type="ECO:0000256" key="1">
    <source>
        <dbReference type="SAM" id="MobiDB-lite"/>
    </source>
</evidence>
<organism evidence="2 3">
    <name type="scientific">Rubus argutus</name>
    <name type="common">Southern blackberry</name>
    <dbReference type="NCBI Taxonomy" id="59490"/>
    <lineage>
        <taxon>Eukaryota</taxon>
        <taxon>Viridiplantae</taxon>
        <taxon>Streptophyta</taxon>
        <taxon>Embryophyta</taxon>
        <taxon>Tracheophyta</taxon>
        <taxon>Spermatophyta</taxon>
        <taxon>Magnoliopsida</taxon>
        <taxon>eudicotyledons</taxon>
        <taxon>Gunneridae</taxon>
        <taxon>Pentapetalae</taxon>
        <taxon>rosids</taxon>
        <taxon>fabids</taxon>
        <taxon>Rosales</taxon>
        <taxon>Rosaceae</taxon>
        <taxon>Rosoideae</taxon>
        <taxon>Rosoideae incertae sedis</taxon>
        <taxon>Rubus</taxon>
    </lineage>
</organism>
<accession>A0AAW1VK98</accession>